<name>A0A8F5GRR9_SACSH</name>
<feature type="transmembrane region" description="Helical" evidence="2">
    <location>
        <begin position="6"/>
        <end position="25"/>
    </location>
</feature>
<gene>
    <name evidence="4" type="ORF">J5U23_02903</name>
    <name evidence="3" type="ORF">J5U23_p2903</name>
</gene>
<feature type="region of interest" description="Disordered" evidence="1">
    <location>
        <begin position="30"/>
        <end position="60"/>
    </location>
</feature>
<sequence>MNKGLIGIIVALVVIIGVIMGLILLNHKPTSTSPSSTQTTSPSIITTTSTGTANSSTTTSSITQTTVQPNQSVIIFYKHNNTYYVFLIPYTNSSGPVLPNITWWDIVNAEVVYYERTYIRATPISIGFDNITFDVLTTPQGKPFYKLSNGYAMVFAQLYGNYTFTKGEVYKAYIGTPMGIAIPITVEYE</sequence>
<dbReference type="AlphaFoldDB" id="A0A8F5GRR9"/>
<dbReference type="EMBL" id="CP077717">
    <property type="protein sequence ID" value="QXJ30014.1"/>
    <property type="molecule type" value="Genomic_DNA"/>
</dbReference>
<organism evidence="3 5">
    <name type="scientific">Saccharolobus shibatae (strain ATCC 51178 / DSM 5389 / JCM 8931 / NBRC 15437 / B12)</name>
    <name type="common">Sulfolobus shibatae</name>
    <dbReference type="NCBI Taxonomy" id="523848"/>
    <lineage>
        <taxon>Archaea</taxon>
        <taxon>Thermoproteota</taxon>
        <taxon>Thermoprotei</taxon>
        <taxon>Sulfolobales</taxon>
        <taxon>Sulfolobaceae</taxon>
        <taxon>Saccharolobus</taxon>
    </lineage>
</organism>
<dbReference type="KEGG" id="sshi:J5U23_p2903"/>
<dbReference type="RefSeq" id="WP_218265730.1">
    <property type="nucleotide sequence ID" value="NZ_CP077716.1"/>
</dbReference>
<keyword evidence="3" id="KW-0614">Plasmid</keyword>
<keyword evidence="2" id="KW-0472">Membrane</keyword>
<evidence type="ECO:0000256" key="2">
    <source>
        <dbReference type="SAM" id="Phobius"/>
    </source>
</evidence>
<dbReference type="KEGG" id="sshi:J5U23_02903"/>
<keyword evidence="2" id="KW-1133">Transmembrane helix</keyword>
<dbReference type="Proteomes" id="UP000694018">
    <property type="component" value="Chromosome"/>
</dbReference>
<reference evidence="3" key="1">
    <citation type="journal article" date="2021" name="Environ. Microbiol.">
        <title>New insights into the diversity and evolution of the archaeal mobilome from three complete genomes of Saccharolobus shibatae.</title>
        <authorList>
            <person name="Medvedeva S."/>
            <person name="Brandt D."/>
            <person name="Cvirkaite-Krupovic V."/>
            <person name="Liu Y."/>
            <person name="Severinov K."/>
            <person name="Ishino S."/>
            <person name="Ishino Y."/>
            <person name="Prangishvili D."/>
            <person name="Kalinowski J."/>
            <person name="Krupovic M."/>
        </authorList>
    </citation>
    <scope>NUCLEOTIDE SEQUENCE</scope>
    <source>
        <strain evidence="4">B12</strain>
        <plasmid evidence="3">pB12E5</plasmid>
    </source>
</reference>
<geneLocation type="plasmid" evidence="3 5">
    <name>pB12E5</name>
</geneLocation>
<dbReference type="GeneID" id="65564377"/>
<dbReference type="Proteomes" id="UP000694018">
    <property type="component" value="Plasmid pB12E5"/>
</dbReference>
<evidence type="ECO:0000313" key="5">
    <source>
        <dbReference type="Proteomes" id="UP000694018"/>
    </source>
</evidence>
<dbReference type="EMBL" id="CP077716">
    <property type="protein sequence ID" value="QXJ27121.1"/>
    <property type="molecule type" value="Genomic_DNA"/>
</dbReference>
<keyword evidence="2" id="KW-0812">Transmembrane</keyword>
<evidence type="ECO:0000256" key="1">
    <source>
        <dbReference type="SAM" id="MobiDB-lite"/>
    </source>
</evidence>
<protein>
    <submittedName>
        <fullName evidence="3">Uncharacterized protein</fullName>
    </submittedName>
</protein>
<evidence type="ECO:0000313" key="4">
    <source>
        <dbReference type="EMBL" id="QXJ30014.1"/>
    </source>
</evidence>
<accession>A0A8F5GRR9</accession>
<evidence type="ECO:0000313" key="3">
    <source>
        <dbReference type="EMBL" id="QXJ27121.1"/>
    </source>
</evidence>
<proteinExistence type="predicted"/>